<gene>
    <name evidence="2" type="ORF">HaLaN_05611</name>
</gene>
<keyword evidence="3" id="KW-1185">Reference proteome</keyword>
<organism evidence="2 3">
    <name type="scientific">Haematococcus lacustris</name>
    <name type="common">Green alga</name>
    <name type="synonym">Haematococcus pluvialis</name>
    <dbReference type="NCBI Taxonomy" id="44745"/>
    <lineage>
        <taxon>Eukaryota</taxon>
        <taxon>Viridiplantae</taxon>
        <taxon>Chlorophyta</taxon>
        <taxon>core chlorophytes</taxon>
        <taxon>Chlorophyceae</taxon>
        <taxon>CS clade</taxon>
        <taxon>Chlamydomonadales</taxon>
        <taxon>Haematococcaceae</taxon>
        <taxon>Haematococcus</taxon>
    </lineage>
</organism>
<feature type="region of interest" description="Disordered" evidence="1">
    <location>
        <begin position="37"/>
        <end position="57"/>
    </location>
</feature>
<protein>
    <submittedName>
        <fullName evidence="2">Uncharacterized protein</fullName>
    </submittedName>
</protein>
<evidence type="ECO:0000256" key="1">
    <source>
        <dbReference type="SAM" id="MobiDB-lite"/>
    </source>
</evidence>
<proteinExistence type="predicted"/>
<evidence type="ECO:0000313" key="2">
    <source>
        <dbReference type="EMBL" id="GFH10320.1"/>
    </source>
</evidence>
<dbReference type="AlphaFoldDB" id="A0A699YJP9"/>
<dbReference type="Proteomes" id="UP000485058">
    <property type="component" value="Unassembled WGS sequence"/>
</dbReference>
<sequence length="57" mass="6374">VIAVIWAHAGRLFPTARSARWAEWWCHCRPHTAGHQLHFDSANEGNEGRQGAVSNPL</sequence>
<reference evidence="2 3" key="1">
    <citation type="submission" date="2020-02" db="EMBL/GenBank/DDBJ databases">
        <title>Draft genome sequence of Haematococcus lacustris strain NIES-144.</title>
        <authorList>
            <person name="Morimoto D."/>
            <person name="Nakagawa S."/>
            <person name="Yoshida T."/>
            <person name="Sawayama S."/>
        </authorList>
    </citation>
    <scope>NUCLEOTIDE SEQUENCE [LARGE SCALE GENOMIC DNA]</scope>
    <source>
        <strain evidence="2 3">NIES-144</strain>
    </source>
</reference>
<evidence type="ECO:0000313" key="3">
    <source>
        <dbReference type="Proteomes" id="UP000485058"/>
    </source>
</evidence>
<feature type="non-terminal residue" evidence="2">
    <location>
        <position position="1"/>
    </location>
</feature>
<accession>A0A699YJP9</accession>
<dbReference type="EMBL" id="BLLF01000306">
    <property type="protein sequence ID" value="GFH10320.1"/>
    <property type="molecule type" value="Genomic_DNA"/>
</dbReference>
<name>A0A699YJP9_HAELA</name>
<comment type="caution">
    <text evidence="2">The sequence shown here is derived from an EMBL/GenBank/DDBJ whole genome shotgun (WGS) entry which is preliminary data.</text>
</comment>
<feature type="non-terminal residue" evidence="2">
    <location>
        <position position="57"/>
    </location>
</feature>